<evidence type="ECO:0000313" key="2">
    <source>
        <dbReference type="EMBL" id="KAK2997635.1"/>
    </source>
</evidence>
<comment type="caution">
    <text evidence="2">The sequence shown here is derived from an EMBL/GenBank/DDBJ whole genome shotgun (WGS) entry which is preliminary data.</text>
</comment>
<dbReference type="AlphaFoldDB" id="A0AA88UXH2"/>
<reference evidence="2" key="1">
    <citation type="submission" date="2022-12" db="EMBL/GenBank/DDBJ databases">
        <title>Draft genome assemblies for two species of Escallonia (Escalloniales).</title>
        <authorList>
            <person name="Chanderbali A."/>
            <person name="Dervinis C."/>
            <person name="Anghel I."/>
            <person name="Soltis D."/>
            <person name="Soltis P."/>
            <person name="Zapata F."/>
        </authorList>
    </citation>
    <scope>NUCLEOTIDE SEQUENCE</scope>
    <source>
        <strain evidence="2">UCBG64.0493</strain>
        <tissue evidence="2">Leaf</tissue>
    </source>
</reference>
<organism evidence="2 3">
    <name type="scientific">Escallonia herrerae</name>
    <dbReference type="NCBI Taxonomy" id="1293975"/>
    <lineage>
        <taxon>Eukaryota</taxon>
        <taxon>Viridiplantae</taxon>
        <taxon>Streptophyta</taxon>
        <taxon>Embryophyta</taxon>
        <taxon>Tracheophyta</taxon>
        <taxon>Spermatophyta</taxon>
        <taxon>Magnoliopsida</taxon>
        <taxon>eudicotyledons</taxon>
        <taxon>Gunneridae</taxon>
        <taxon>Pentapetalae</taxon>
        <taxon>asterids</taxon>
        <taxon>campanulids</taxon>
        <taxon>Escalloniales</taxon>
        <taxon>Escalloniaceae</taxon>
        <taxon>Escallonia</taxon>
    </lineage>
</organism>
<dbReference type="PANTHER" id="PTHR31900">
    <property type="entry name" value="F-BOX/RNI SUPERFAMILY PROTEIN-RELATED"/>
    <property type="match status" value="1"/>
</dbReference>
<proteinExistence type="predicted"/>
<dbReference type="InterPro" id="IPR032675">
    <property type="entry name" value="LRR_dom_sf"/>
</dbReference>
<dbReference type="InterPro" id="IPR006566">
    <property type="entry name" value="FBD"/>
</dbReference>
<keyword evidence="3" id="KW-1185">Reference proteome</keyword>
<dbReference type="Gene3D" id="3.80.10.10">
    <property type="entry name" value="Ribonuclease Inhibitor"/>
    <property type="match status" value="1"/>
</dbReference>
<dbReference type="SUPFAM" id="SSF52047">
    <property type="entry name" value="RNI-like"/>
    <property type="match status" value="1"/>
</dbReference>
<evidence type="ECO:0000259" key="1">
    <source>
        <dbReference type="Pfam" id="PF08387"/>
    </source>
</evidence>
<dbReference type="Proteomes" id="UP001188597">
    <property type="component" value="Unassembled WGS sequence"/>
</dbReference>
<name>A0AA88UXH2_9ASTE</name>
<dbReference type="InterPro" id="IPR050232">
    <property type="entry name" value="FBL13/AtMIF1-like"/>
</dbReference>
<dbReference type="Pfam" id="PF08387">
    <property type="entry name" value="FBD"/>
    <property type="match status" value="1"/>
</dbReference>
<protein>
    <recommendedName>
        <fullName evidence="1">FBD domain-containing protein</fullName>
    </recommendedName>
</protein>
<dbReference type="EMBL" id="JAVXUP010004075">
    <property type="protein sequence ID" value="KAK2997635.1"/>
    <property type="molecule type" value="Genomic_DNA"/>
</dbReference>
<feature type="domain" description="FBD" evidence="1">
    <location>
        <begin position="264"/>
        <end position="305"/>
    </location>
</feature>
<dbReference type="PANTHER" id="PTHR31900:SF32">
    <property type="entry name" value="F-BOX_RNI_FBD-LIKE DOMAIN PROTEIN"/>
    <property type="match status" value="1"/>
</dbReference>
<evidence type="ECO:0000313" key="3">
    <source>
        <dbReference type="Proteomes" id="UP001188597"/>
    </source>
</evidence>
<sequence>MKTTTTSSVVRFSLNFECFSSDDSSRDNPATQRGLQCERSLANEVDTWIRFALKKNVKVLELDFAACCYFDLESYHTLPNFVLTGDSLTKLDLACCCIESKRQQIHMKALTVLILKGNDSGLKLEMFIPYVASLSISGSIERAELKDGSSVADGTLDLDHNFCCTGVQHASVKKLMEKLQQTKTLTVWALKNFPCPSSDWKSLCLRMKLTKWHLPGIASLLRNSPNLEMLDIHIYYSDPAEEGYDDSLMLPFGFDEENFWNMQRKPFRCLKRHLKTIRLNGSLIERRVIKLAKFLLMRAAVLEKLFGPEGGSIVVLQGS</sequence>
<gene>
    <name evidence="2" type="ORF">RJ639_025192</name>
</gene>
<accession>A0AA88UXH2</accession>